<dbReference type="AlphaFoldDB" id="A0AAV1QXI7"/>
<name>A0AAV1QXI7_9ROSI</name>
<keyword evidence="3" id="KW-1185">Reference proteome</keyword>
<evidence type="ECO:0000313" key="2">
    <source>
        <dbReference type="EMBL" id="CAK7326456.1"/>
    </source>
</evidence>
<dbReference type="Pfam" id="PF24758">
    <property type="entry name" value="LRR_At5g56370"/>
    <property type="match status" value="1"/>
</dbReference>
<dbReference type="InterPro" id="IPR055411">
    <property type="entry name" value="LRR_FXL15/At3g58940/PEG3-like"/>
</dbReference>
<feature type="domain" description="FBD" evidence="1">
    <location>
        <begin position="328"/>
        <end position="400"/>
    </location>
</feature>
<gene>
    <name evidence="2" type="ORF">DCAF_LOCUS4156</name>
</gene>
<evidence type="ECO:0000313" key="3">
    <source>
        <dbReference type="Proteomes" id="UP001314170"/>
    </source>
</evidence>
<dbReference type="Proteomes" id="UP001314170">
    <property type="component" value="Unassembled WGS sequence"/>
</dbReference>
<proteinExistence type="predicted"/>
<dbReference type="Gene3D" id="3.80.10.10">
    <property type="entry name" value="Ribonuclease Inhibitor"/>
    <property type="match status" value="1"/>
</dbReference>
<dbReference type="InterPro" id="IPR032675">
    <property type="entry name" value="LRR_dom_sf"/>
</dbReference>
<dbReference type="PANTHER" id="PTHR31639:SF312">
    <property type="entry name" value="CYCLIN-LIKE F-BOX"/>
    <property type="match status" value="1"/>
</dbReference>
<evidence type="ECO:0000259" key="1">
    <source>
        <dbReference type="SMART" id="SM00579"/>
    </source>
</evidence>
<dbReference type="PANTHER" id="PTHR31639">
    <property type="entry name" value="F-BOX PROTEIN-LIKE"/>
    <property type="match status" value="1"/>
</dbReference>
<accession>A0AAV1QXI7</accession>
<dbReference type="InterPro" id="IPR006566">
    <property type="entry name" value="FBD"/>
</dbReference>
<comment type="caution">
    <text evidence="2">The sequence shown here is derived from an EMBL/GenBank/DDBJ whole genome shotgun (WGS) entry which is preliminary data.</text>
</comment>
<dbReference type="EMBL" id="CAWUPB010000851">
    <property type="protein sequence ID" value="CAK7326456.1"/>
    <property type="molecule type" value="Genomic_DNA"/>
</dbReference>
<dbReference type="SMART" id="SM00579">
    <property type="entry name" value="FBD"/>
    <property type="match status" value="1"/>
</dbReference>
<reference evidence="2 3" key="1">
    <citation type="submission" date="2024-01" db="EMBL/GenBank/DDBJ databases">
        <authorList>
            <person name="Waweru B."/>
        </authorList>
    </citation>
    <scope>NUCLEOTIDE SEQUENCE [LARGE SCALE GENOMIC DNA]</scope>
</reference>
<organism evidence="2 3">
    <name type="scientific">Dovyalis caffra</name>
    <dbReference type="NCBI Taxonomy" id="77055"/>
    <lineage>
        <taxon>Eukaryota</taxon>
        <taxon>Viridiplantae</taxon>
        <taxon>Streptophyta</taxon>
        <taxon>Embryophyta</taxon>
        <taxon>Tracheophyta</taxon>
        <taxon>Spermatophyta</taxon>
        <taxon>Magnoliopsida</taxon>
        <taxon>eudicotyledons</taxon>
        <taxon>Gunneridae</taxon>
        <taxon>Pentapetalae</taxon>
        <taxon>rosids</taxon>
        <taxon>fabids</taxon>
        <taxon>Malpighiales</taxon>
        <taxon>Salicaceae</taxon>
        <taxon>Flacourtieae</taxon>
        <taxon>Dovyalis</taxon>
    </lineage>
</organism>
<sequence>MSLPIREAAKTSILSMKWRDKWRGLPNLVFDHFSFQVSPGNAALSRAKVLFNIYQVLLLHRGPIPKFTLSIPELGSCPEIDQLVFFLRDKHIQEFTFHSWGMGRHKLPSSFFSYEQLRHLNLAFCLLKAPPTFGGFSRLISVEFQAVDFASNVFESFISKCPLLEQLTIDDCPNIGCLEIDAPNLKSLTFHGVFESICFKNAPRLDFVVIDSILQLHGENAMYNKGHASNMIKVLEGLPAIEYLCIGYLFLKYMAVGKSPQRFPANINHLRVIEVPNMCFGKMEDVSCILCLIMSSPNLQKLELAATCFEDAAATDVLELFEDQELSDDSLKQLQEVWINSFIGEAAELEFVKFLLAKSVVLEKILIQPPPGIVAEEGLNILRRLTRFRRASSKAEIIYVNPDEDRATIVSPVDVCYQLGPKTDAIKSELQSVA</sequence>
<protein>
    <recommendedName>
        <fullName evidence="1">FBD domain-containing protein</fullName>
    </recommendedName>
</protein>
<dbReference type="SUPFAM" id="SSF52047">
    <property type="entry name" value="RNI-like"/>
    <property type="match status" value="1"/>
</dbReference>